<dbReference type="PANTHER" id="PTHR45436:SF5">
    <property type="entry name" value="SENSOR HISTIDINE KINASE TRCS"/>
    <property type="match status" value="1"/>
</dbReference>
<evidence type="ECO:0000256" key="3">
    <source>
        <dbReference type="ARBA" id="ARBA00004236"/>
    </source>
</evidence>
<evidence type="ECO:0000256" key="1">
    <source>
        <dbReference type="ARBA" id="ARBA00000085"/>
    </source>
</evidence>
<evidence type="ECO:0000256" key="5">
    <source>
        <dbReference type="ARBA" id="ARBA00022553"/>
    </source>
</evidence>
<accession>D3QBZ9</accession>
<dbReference type="InterPro" id="IPR050428">
    <property type="entry name" value="TCS_sensor_his_kinase"/>
</dbReference>
<dbReference type="HOGENOM" id="CLU_000445_89_6_11"/>
<dbReference type="PROSITE" id="PS50109">
    <property type="entry name" value="HIS_KIN"/>
    <property type="match status" value="1"/>
</dbReference>
<dbReference type="PRINTS" id="PR00344">
    <property type="entry name" value="BCTRLSENSOR"/>
</dbReference>
<evidence type="ECO:0000256" key="8">
    <source>
        <dbReference type="ARBA" id="ARBA00022777"/>
    </source>
</evidence>
<dbReference type="GO" id="GO:0005509">
    <property type="term" value="F:calcium ion binding"/>
    <property type="evidence" value="ECO:0007669"/>
    <property type="project" value="UniProtKB-ARBA"/>
</dbReference>
<dbReference type="Gene3D" id="3.30.565.10">
    <property type="entry name" value="Histidine kinase-like ATPase, C-terminal domain"/>
    <property type="match status" value="1"/>
</dbReference>
<dbReference type="InterPro" id="IPR005467">
    <property type="entry name" value="His_kinase_dom"/>
</dbReference>
<evidence type="ECO:0000256" key="6">
    <source>
        <dbReference type="ARBA" id="ARBA00022679"/>
    </source>
</evidence>
<comment type="subcellular location">
    <subcellularLocation>
        <location evidence="3">Cell membrane</location>
    </subcellularLocation>
</comment>
<proteinExistence type="predicted"/>
<dbReference type="FunFam" id="3.30.565.10:FF:000006">
    <property type="entry name" value="Sensor histidine kinase WalK"/>
    <property type="match status" value="1"/>
</dbReference>
<dbReference type="CDD" id="cd00075">
    <property type="entry name" value="HATPase"/>
    <property type="match status" value="1"/>
</dbReference>
<dbReference type="Gene3D" id="1.10.287.130">
    <property type="match status" value="1"/>
</dbReference>
<keyword evidence="7" id="KW-0812">Transmembrane</keyword>
<dbReference type="InterPro" id="IPR003594">
    <property type="entry name" value="HATPase_dom"/>
</dbReference>
<dbReference type="SMART" id="SM00387">
    <property type="entry name" value="HATPase_c"/>
    <property type="match status" value="1"/>
</dbReference>
<dbReference type="eggNOG" id="COG5002">
    <property type="taxonomic scope" value="Bacteria"/>
</dbReference>
<dbReference type="Pfam" id="PF02518">
    <property type="entry name" value="HATPase_c"/>
    <property type="match status" value="1"/>
</dbReference>
<dbReference type="SUPFAM" id="SSF55874">
    <property type="entry name" value="ATPase domain of HSP90 chaperone/DNA topoisomerase II/histidine kinase"/>
    <property type="match status" value="1"/>
</dbReference>
<dbReference type="InterPro" id="IPR003660">
    <property type="entry name" value="HAMP_dom"/>
</dbReference>
<dbReference type="PANTHER" id="PTHR45436">
    <property type="entry name" value="SENSOR HISTIDINE KINASE YKOH"/>
    <property type="match status" value="1"/>
</dbReference>
<dbReference type="GO" id="GO:0005886">
    <property type="term" value="C:plasma membrane"/>
    <property type="evidence" value="ECO:0007669"/>
    <property type="project" value="UniProtKB-SubCell"/>
</dbReference>
<evidence type="ECO:0000256" key="7">
    <source>
        <dbReference type="ARBA" id="ARBA00022692"/>
    </source>
</evidence>
<dbReference type="AlphaFoldDB" id="D3QBZ9"/>
<evidence type="ECO:0000256" key="12">
    <source>
        <dbReference type="SAM" id="MobiDB-lite"/>
    </source>
</evidence>
<dbReference type="GO" id="GO:0000155">
    <property type="term" value="F:phosphorelay sensor kinase activity"/>
    <property type="evidence" value="ECO:0007669"/>
    <property type="project" value="InterPro"/>
</dbReference>
<dbReference type="STRING" id="446470.Snas_5254"/>
<evidence type="ECO:0000313" key="15">
    <source>
        <dbReference type="EMBL" id="ADD44888.1"/>
    </source>
</evidence>
<dbReference type="InterPro" id="IPR036890">
    <property type="entry name" value="HATPase_C_sf"/>
</dbReference>
<dbReference type="KEGG" id="sna:Snas_5254"/>
<keyword evidence="11" id="KW-0472">Membrane</keyword>
<evidence type="ECO:0000256" key="10">
    <source>
        <dbReference type="ARBA" id="ARBA00023012"/>
    </source>
</evidence>
<dbReference type="InterPro" id="IPR004358">
    <property type="entry name" value="Sig_transdc_His_kin-like_C"/>
</dbReference>
<feature type="region of interest" description="Disordered" evidence="12">
    <location>
        <begin position="350"/>
        <end position="417"/>
    </location>
</feature>
<dbReference type="RefSeq" id="WP_013020459.1">
    <property type="nucleotide sequence ID" value="NC_013947.1"/>
</dbReference>
<evidence type="ECO:0000256" key="11">
    <source>
        <dbReference type="ARBA" id="ARBA00023136"/>
    </source>
</evidence>
<protein>
    <recommendedName>
        <fullName evidence="4">histidine kinase</fullName>
        <ecNumber evidence="4">2.7.13.3</ecNumber>
    </recommendedName>
</protein>
<keyword evidence="6" id="KW-0808">Transferase</keyword>
<dbReference type="SMART" id="SM00388">
    <property type="entry name" value="HisKA"/>
    <property type="match status" value="1"/>
</dbReference>
<dbReference type="PROSITE" id="PS50885">
    <property type="entry name" value="HAMP"/>
    <property type="match status" value="1"/>
</dbReference>
<dbReference type="Pfam" id="PF00512">
    <property type="entry name" value="HisKA"/>
    <property type="match status" value="1"/>
</dbReference>
<sequence>MRRPWSLRARLVAATIGLLAVVSAVIATVTTIALSSYLYDQLDHQLAATAARSAGPGAPTDGVSFLAQPGQPIGTIGGLVDANGEITDAAVSREPGGPGPADPADRLTTLDEDQIAALEKVEGSAKPSTVEVPGLGEYRVVTLDSPHGASVLVGLPTAQVAGTVDTLIVVESLVAGTGLLAAGIAAAVAVRLALRPLRRVAATASRVSELPLSSGEVSLTERVPDADPRTEVGQVGTALNRLLGHVGAALKARHDSETRVRRFVADASHELRTPLASIRGYAELTRRGHESIGPDTRHALGRIESESTRMTGLVEDLLLLARLDSGRPLAMTDVDLSALLVDTFSDAQAAETNASSPEPLAAGADGAVPTEADDAAGSAEPLAAAAAADEEAAGSAASGPATPSDAAANSSSSSGPAAAAGHRWVLELPDEPVTVRADRDRLHQVLANILANARVHTPAGTTVTGRVEHVDAGAVVVIRDDGPGIPPHLLPQVFQRFTRGDSSRSRASGSTGLGLAIVEAVIGAHDGEVSIDSEPGATTVRITLP</sequence>
<dbReference type="EMBL" id="CP001778">
    <property type="protein sequence ID" value="ADD44888.1"/>
    <property type="molecule type" value="Genomic_DNA"/>
</dbReference>
<evidence type="ECO:0000256" key="2">
    <source>
        <dbReference type="ARBA" id="ARBA00001968"/>
    </source>
</evidence>
<dbReference type="Gene3D" id="6.10.340.10">
    <property type="match status" value="1"/>
</dbReference>
<evidence type="ECO:0000259" key="13">
    <source>
        <dbReference type="PROSITE" id="PS50109"/>
    </source>
</evidence>
<dbReference type="SUPFAM" id="SSF47384">
    <property type="entry name" value="Homodimeric domain of signal transducing histidine kinase"/>
    <property type="match status" value="1"/>
</dbReference>
<reference evidence="15 16" key="1">
    <citation type="journal article" date="2009" name="Stand. Genomic Sci.">
        <title>Complete genome sequence of Stackebrandtia nassauensis type strain (LLR-40K-21).</title>
        <authorList>
            <person name="Munk C."/>
            <person name="Lapidus A."/>
            <person name="Copeland A."/>
            <person name="Jando M."/>
            <person name="Mayilraj S."/>
            <person name="Glavina Del Rio T."/>
            <person name="Nolan M."/>
            <person name="Chen F."/>
            <person name="Lucas S."/>
            <person name="Tice H."/>
            <person name="Cheng J.F."/>
            <person name="Han C."/>
            <person name="Detter J.C."/>
            <person name="Bruce D."/>
            <person name="Goodwin L."/>
            <person name="Chain P."/>
            <person name="Pitluck S."/>
            <person name="Goker M."/>
            <person name="Ovchinikova G."/>
            <person name="Pati A."/>
            <person name="Ivanova N."/>
            <person name="Mavromatis K."/>
            <person name="Chen A."/>
            <person name="Palaniappan K."/>
            <person name="Land M."/>
            <person name="Hauser L."/>
            <person name="Chang Y.J."/>
            <person name="Jeffries C.D."/>
            <person name="Bristow J."/>
            <person name="Eisen J.A."/>
            <person name="Markowitz V."/>
            <person name="Hugenholtz P."/>
            <person name="Kyrpides N.C."/>
            <person name="Klenk H.P."/>
        </authorList>
    </citation>
    <scope>NUCLEOTIDE SEQUENCE [LARGE SCALE GENOMIC DNA]</scope>
    <source>
        <strain evidence="16">DSM 44728 / CIP 108903 / NRRL B-16338 / NBRC 102104 / LLR-40K-21</strain>
    </source>
</reference>
<keyword evidence="10" id="KW-0902">Two-component regulatory system</keyword>
<dbReference type="SMART" id="SM00304">
    <property type="entry name" value="HAMP"/>
    <property type="match status" value="1"/>
</dbReference>
<feature type="domain" description="HAMP" evidence="14">
    <location>
        <begin position="191"/>
        <end position="251"/>
    </location>
</feature>
<dbReference type="Proteomes" id="UP000000844">
    <property type="component" value="Chromosome"/>
</dbReference>
<evidence type="ECO:0000259" key="14">
    <source>
        <dbReference type="PROSITE" id="PS50885"/>
    </source>
</evidence>
<keyword evidence="9" id="KW-1133">Transmembrane helix</keyword>
<dbReference type="EC" id="2.7.13.3" evidence="4"/>
<keyword evidence="5" id="KW-0597">Phosphoprotein</keyword>
<dbReference type="eggNOG" id="COG4251">
    <property type="taxonomic scope" value="Bacteria"/>
</dbReference>
<evidence type="ECO:0000313" key="16">
    <source>
        <dbReference type="Proteomes" id="UP000000844"/>
    </source>
</evidence>
<comment type="cofactor">
    <cofactor evidence="2">
        <name>a divalent metal cation</name>
        <dbReference type="ChEBI" id="CHEBI:60240"/>
    </cofactor>
</comment>
<dbReference type="InterPro" id="IPR003661">
    <property type="entry name" value="HisK_dim/P_dom"/>
</dbReference>
<name>D3QBZ9_STANL</name>
<gene>
    <name evidence="15" type="ordered locus">Snas_5254</name>
</gene>
<evidence type="ECO:0000256" key="9">
    <source>
        <dbReference type="ARBA" id="ARBA00022989"/>
    </source>
</evidence>
<dbReference type="Pfam" id="PF00672">
    <property type="entry name" value="HAMP"/>
    <property type="match status" value="1"/>
</dbReference>
<dbReference type="InterPro" id="IPR036097">
    <property type="entry name" value="HisK_dim/P_sf"/>
</dbReference>
<feature type="domain" description="Histidine kinase" evidence="13">
    <location>
        <begin position="266"/>
        <end position="545"/>
    </location>
</feature>
<evidence type="ECO:0000256" key="4">
    <source>
        <dbReference type="ARBA" id="ARBA00012438"/>
    </source>
</evidence>
<keyword evidence="16" id="KW-1185">Reference proteome</keyword>
<organism evidence="15 16">
    <name type="scientific">Stackebrandtia nassauensis (strain DSM 44728 / CIP 108903 / NRRL B-16338 / NBRC 102104 / LLR-40K-21)</name>
    <dbReference type="NCBI Taxonomy" id="446470"/>
    <lineage>
        <taxon>Bacteria</taxon>
        <taxon>Bacillati</taxon>
        <taxon>Actinomycetota</taxon>
        <taxon>Actinomycetes</taxon>
        <taxon>Glycomycetales</taxon>
        <taxon>Glycomycetaceae</taxon>
        <taxon>Stackebrandtia</taxon>
    </lineage>
</organism>
<dbReference type="FunFam" id="1.10.287.130:FF:000001">
    <property type="entry name" value="Two-component sensor histidine kinase"/>
    <property type="match status" value="1"/>
</dbReference>
<feature type="compositionally biased region" description="Low complexity" evidence="12">
    <location>
        <begin position="375"/>
        <end position="417"/>
    </location>
</feature>
<comment type="catalytic activity">
    <reaction evidence="1">
        <text>ATP + protein L-histidine = ADP + protein N-phospho-L-histidine.</text>
        <dbReference type="EC" id="2.7.13.3"/>
    </reaction>
</comment>
<keyword evidence="8 15" id="KW-0418">Kinase</keyword>
<dbReference type="CDD" id="cd00082">
    <property type="entry name" value="HisKA"/>
    <property type="match status" value="1"/>
</dbReference>